<evidence type="ECO:0000313" key="2">
    <source>
        <dbReference type="Proteomes" id="UP000286415"/>
    </source>
</evidence>
<reference evidence="1 2" key="2">
    <citation type="journal article" date="2021" name="Genomics">
        <title>High-quality reference genome for Clonorchis sinensis.</title>
        <authorList>
            <person name="Young N.D."/>
            <person name="Stroehlein A.J."/>
            <person name="Kinkar L."/>
            <person name="Wang T."/>
            <person name="Sohn W.M."/>
            <person name="Chang B.C.H."/>
            <person name="Kaur P."/>
            <person name="Weisz D."/>
            <person name="Dudchenko O."/>
            <person name="Aiden E.L."/>
            <person name="Korhonen P.K."/>
            <person name="Gasser R.B."/>
        </authorList>
    </citation>
    <scope>NUCLEOTIDE SEQUENCE [LARGE SCALE GENOMIC DNA]</scope>
    <source>
        <strain evidence="1">Cs-k2</strain>
    </source>
</reference>
<name>A0A3R7F218_CLOSI</name>
<accession>A0A3R7F218</accession>
<evidence type="ECO:0000313" key="1">
    <source>
        <dbReference type="EMBL" id="KAG5454483.1"/>
    </source>
</evidence>
<dbReference type="AlphaFoldDB" id="A0A3R7F218"/>
<dbReference type="InParanoid" id="A0A3R7F218"/>
<dbReference type="EMBL" id="NIRI02000010">
    <property type="protein sequence ID" value="KAG5454483.1"/>
    <property type="molecule type" value="Genomic_DNA"/>
</dbReference>
<sequence length="168" mass="18662">MLYLRTNLSASASNAQLLTPPPQIIGERNCGSYNQCTTIYQSRSARQAKQREAELERVRREAEAKVRALQSTVGGRRRRKVRDRKINDGDVPTGGEWNARNGDGSSLERPAMVTMDSTQRYGFVSSRPTVRIGEEYDAYDPEYFVPGGNYPGTGPTVQGMSRACPPDD</sequence>
<organism evidence="1 2">
    <name type="scientific">Clonorchis sinensis</name>
    <name type="common">Chinese liver fluke</name>
    <dbReference type="NCBI Taxonomy" id="79923"/>
    <lineage>
        <taxon>Eukaryota</taxon>
        <taxon>Metazoa</taxon>
        <taxon>Spiralia</taxon>
        <taxon>Lophotrochozoa</taxon>
        <taxon>Platyhelminthes</taxon>
        <taxon>Trematoda</taxon>
        <taxon>Digenea</taxon>
        <taxon>Opisthorchiida</taxon>
        <taxon>Opisthorchiata</taxon>
        <taxon>Opisthorchiidae</taxon>
        <taxon>Clonorchis</taxon>
    </lineage>
</organism>
<protein>
    <submittedName>
        <fullName evidence="1">Uncharacterized protein</fullName>
    </submittedName>
</protein>
<proteinExistence type="predicted"/>
<dbReference type="Proteomes" id="UP000286415">
    <property type="component" value="Unassembled WGS sequence"/>
</dbReference>
<comment type="caution">
    <text evidence="1">The sequence shown here is derived from an EMBL/GenBank/DDBJ whole genome shotgun (WGS) entry which is preliminary data.</text>
</comment>
<reference evidence="1 2" key="1">
    <citation type="journal article" date="2018" name="Biotechnol. Adv.">
        <title>Improved genomic resources and new bioinformatic workflow for the carcinogenic parasite Clonorchis sinensis: Biotechnological implications.</title>
        <authorList>
            <person name="Wang D."/>
            <person name="Korhonen P.K."/>
            <person name="Gasser R.B."/>
            <person name="Young N.D."/>
        </authorList>
    </citation>
    <scope>NUCLEOTIDE SEQUENCE [LARGE SCALE GENOMIC DNA]</scope>
    <source>
        <strain evidence="1">Cs-k2</strain>
    </source>
</reference>
<keyword evidence="2" id="KW-1185">Reference proteome</keyword>
<gene>
    <name evidence="1" type="ORF">CSKR_113894</name>
</gene>
<dbReference type="STRING" id="79923.A0A3R7F218"/>